<comment type="caution">
    <text evidence="1">The sequence shown here is derived from an EMBL/GenBank/DDBJ whole genome shotgun (WGS) entry which is preliminary data.</text>
</comment>
<gene>
    <name evidence="1" type="ORF">CTEN210_06793</name>
</gene>
<dbReference type="Proteomes" id="UP001054902">
    <property type="component" value="Unassembled WGS sequence"/>
</dbReference>
<keyword evidence="2" id="KW-1185">Reference proteome</keyword>
<evidence type="ECO:0000313" key="2">
    <source>
        <dbReference type="Proteomes" id="UP001054902"/>
    </source>
</evidence>
<protein>
    <submittedName>
        <fullName evidence="1">Uncharacterized protein</fullName>
    </submittedName>
</protein>
<proteinExistence type="predicted"/>
<dbReference type="EMBL" id="BLLK01000038">
    <property type="protein sequence ID" value="GFH50317.1"/>
    <property type="molecule type" value="Genomic_DNA"/>
</dbReference>
<accession>A0AAD3CQQ4</accession>
<name>A0AAD3CQQ4_9STRA</name>
<reference evidence="1 2" key="1">
    <citation type="journal article" date="2021" name="Sci. Rep.">
        <title>The genome of the diatom Chaetoceros tenuissimus carries an ancient integrated fragment of an extant virus.</title>
        <authorList>
            <person name="Hongo Y."/>
            <person name="Kimura K."/>
            <person name="Takaki Y."/>
            <person name="Yoshida Y."/>
            <person name="Baba S."/>
            <person name="Kobayashi G."/>
            <person name="Nagasaki K."/>
            <person name="Hano T."/>
            <person name="Tomaru Y."/>
        </authorList>
    </citation>
    <scope>NUCLEOTIDE SEQUENCE [LARGE SCALE GENOMIC DNA]</scope>
    <source>
        <strain evidence="1 2">NIES-3715</strain>
    </source>
</reference>
<organism evidence="1 2">
    <name type="scientific">Chaetoceros tenuissimus</name>
    <dbReference type="NCBI Taxonomy" id="426638"/>
    <lineage>
        <taxon>Eukaryota</taxon>
        <taxon>Sar</taxon>
        <taxon>Stramenopiles</taxon>
        <taxon>Ochrophyta</taxon>
        <taxon>Bacillariophyta</taxon>
        <taxon>Coscinodiscophyceae</taxon>
        <taxon>Chaetocerotophycidae</taxon>
        <taxon>Chaetocerotales</taxon>
        <taxon>Chaetocerotaceae</taxon>
        <taxon>Chaetoceros</taxon>
    </lineage>
</organism>
<sequence>MNINRNRHSYLNRISILPEVYETQQHIIIDTSDGERTHYTKRFNSMRTNGRRNCLTGKTVLQIAVEQRDRLNREERDLARDDIEILKDRATRSAKLEIQRENSSKENTNLEYYANASVNKDFDKQACDELFAKFDDFFQKLAELQNEMGVQPLSDHLDQNQTRQPRKRVSWRLDLNECVLIDQI</sequence>
<dbReference type="AlphaFoldDB" id="A0AAD3CQQ4"/>
<evidence type="ECO:0000313" key="1">
    <source>
        <dbReference type="EMBL" id="GFH50317.1"/>
    </source>
</evidence>